<sequence>MADCEKMLRAVLQSSKNGVSIRSLQSDYRSLCGESIPFKKLGFSTLEEYLQSIPSVVHLEHRMGELRCFAVVCKATAHIAELVARQKSSKKSRQFQAVNGMMRFKPSTGVQVMLKINSPDSASYDLDLVQSRLIEVLEKHSSGLWMSKLPMVFSKMFGQQLHPQALIDLEKWTHICSVEQLHITNQSDRLIYPPLPSALKAPSPAASSLQPGPDVLPHLKVTISPCAASKSSAVSVSDDVRQGVKDLLCKLSYGLWAHALPKLFLDTYKIPFPEHILNDLSLLHDICTVEYPIPHDKKKASWYNTHLTTSLPHLFSLSFKLHCQKGHCYLFHKKFYVTFNVYVGKNHSNAQEAMEDAMGTFYSQSSTHLPLSDPVVGRLVAVRGEDEEEVARGQVMEFMTPSKVKVTYNLHVCHYLYVFNTSAHLSFSPPSLLFAFPFPGLEAFSSHPQVLSVLDTLAIGKILLMETLDPCQQNEMPVVVLYDTSQDEDLNINSICLKALQDERMNSPLTVNVTYEDVCITNVCSDGIIYCQVPSRGASRLTKLLEEIEAFFISKMTSESLVSRPFSGKFCLARYKGKWSRVEITDIHDNRVIEVLFIDFGVPATLEVTELREIPPLFRKVFAIIPPQATQCRLADLSIPKEGWSPETVQWVKEAVLGSKASKMKVMKVDEHKGNRLVYIYLFTGIDSQELEDCLNHQLAQSDHCPGFNPVIKSMPQADQGTEESSQPLQMPPSLELPQPGQCVDVFVPVAYHPGYFVLQPWQGFHKLVVLMGEMVLYYNQASTMAIPAEIKKGEVYAAKIDKNWYRVVVKGILSSGLVSVYELDHGKHEVVHSAAFRPLIQEFRYFPFQAIAAQLAVDDVPVDWSEDASKVFRNHVEKRALVAQVDHVHEGSEVKGEFWKCKLTVYLVDTSMEDRDVWIHTIMEDLGGESFSAA</sequence>
<dbReference type="Gene3D" id="3.30.420.610">
    <property type="entry name" value="LOTUS domain-like"/>
    <property type="match status" value="3"/>
</dbReference>
<dbReference type="GO" id="GO:0002089">
    <property type="term" value="P:lens morphogenesis in camera-type eye"/>
    <property type="evidence" value="ECO:0007669"/>
    <property type="project" value="TreeGrafter"/>
</dbReference>
<dbReference type="Ensembl" id="ENSSORT00005031462.1">
    <property type="protein sequence ID" value="ENSSORP00005030604.1"/>
    <property type="gene ID" value="ENSSORG00005014598.1"/>
</dbReference>
<keyword evidence="9" id="KW-1185">Reference proteome</keyword>
<gene>
    <name evidence="8" type="primary">tdrd7a</name>
</gene>
<keyword evidence="2" id="KW-0963">Cytoplasm</keyword>
<evidence type="ECO:0000313" key="9">
    <source>
        <dbReference type="Proteomes" id="UP000472271"/>
    </source>
</evidence>
<evidence type="ECO:0000256" key="4">
    <source>
        <dbReference type="ARBA" id="ARBA00022782"/>
    </source>
</evidence>
<dbReference type="Proteomes" id="UP000472271">
    <property type="component" value="Chromosome 1"/>
</dbReference>
<dbReference type="Gene3D" id="2.40.50.90">
    <property type="match status" value="2"/>
</dbReference>
<keyword evidence="5" id="KW-0744">Spermatogenesis</keyword>
<keyword evidence="3" id="KW-0677">Repeat</keyword>
<name>A0A673AMX0_9TELE</name>
<dbReference type="PANTHER" id="PTHR22948">
    <property type="entry name" value="TUDOR DOMAIN CONTAINING PROTEIN"/>
    <property type="match status" value="1"/>
</dbReference>
<dbReference type="GO" id="GO:0043186">
    <property type="term" value="C:P granule"/>
    <property type="evidence" value="ECO:0007669"/>
    <property type="project" value="TreeGrafter"/>
</dbReference>
<dbReference type="Pfam" id="PF12872">
    <property type="entry name" value="OST-HTH"/>
    <property type="match status" value="2"/>
</dbReference>
<reference evidence="8" key="1">
    <citation type="submission" date="2019-06" db="EMBL/GenBank/DDBJ databases">
        <authorList>
            <consortium name="Wellcome Sanger Institute Data Sharing"/>
        </authorList>
    </citation>
    <scope>NUCLEOTIDE SEQUENCE [LARGE SCALE GENOMIC DNA]</scope>
</reference>
<dbReference type="InterPro" id="IPR035437">
    <property type="entry name" value="SNase_OB-fold_sf"/>
</dbReference>
<dbReference type="InterPro" id="IPR050621">
    <property type="entry name" value="Tudor_domain_containing"/>
</dbReference>
<reference evidence="8" key="2">
    <citation type="submission" date="2025-08" db="UniProtKB">
        <authorList>
            <consortium name="Ensembl"/>
        </authorList>
    </citation>
    <scope>IDENTIFICATION</scope>
</reference>
<feature type="domain" description="HTH OST-type" evidence="7">
    <location>
        <begin position="1"/>
        <end position="72"/>
    </location>
</feature>
<dbReference type="SMART" id="SM00333">
    <property type="entry name" value="TUDOR"/>
    <property type="match status" value="2"/>
</dbReference>
<dbReference type="InterPro" id="IPR025605">
    <property type="entry name" value="OST-HTH/LOTUS_dom"/>
</dbReference>
<dbReference type="GO" id="GO:0070306">
    <property type="term" value="P:lens fiber cell differentiation"/>
    <property type="evidence" value="ECO:0007669"/>
    <property type="project" value="TreeGrafter"/>
</dbReference>
<dbReference type="GO" id="GO:0030719">
    <property type="term" value="P:P granule organization"/>
    <property type="evidence" value="ECO:0007669"/>
    <property type="project" value="TreeGrafter"/>
</dbReference>
<dbReference type="InterPro" id="IPR041966">
    <property type="entry name" value="LOTUS-like"/>
</dbReference>
<evidence type="ECO:0000259" key="6">
    <source>
        <dbReference type="PROSITE" id="PS50304"/>
    </source>
</evidence>
<evidence type="ECO:0000256" key="5">
    <source>
        <dbReference type="ARBA" id="ARBA00022871"/>
    </source>
</evidence>
<feature type="domain" description="Tudor" evidence="6">
    <location>
        <begin position="564"/>
        <end position="621"/>
    </location>
</feature>
<feature type="domain" description="HTH OST-type" evidence="7">
    <location>
        <begin position="125"/>
        <end position="195"/>
    </location>
</feature>
<dbReference type="GO" id="GO:0034587">
    <property type="term" value="P:piRNA processing"/>
    <property type="evidence" value="ECO:0007669"/>
    <property type="project" value="TreeGrafter"/>
</dbReference>
<accession>A0A673AMX0</accession>
<evidence type="ECO:0000256" key="2">
    <source>
        <dbReference type="ARBA" id="ARBA00022490"/>
    </source>
</evidence>
<reference evidence="8" key="3">
    <citation type="submission" date="2025-09" db="UniProtKB">
        <authorList>
            <consortium name="Ensembl"/>
        </authorList>
    </citation>
    <scope>IDENTIFICATION</scope>
</reference>
<dbReference type="PROSITE" id="PS50304">
    <property type="entry name" value="TUDOR"/>
    <property type="match status" value="1"/>
</dbReference>
<keyword evidence="4" id="KW-0221">Differentiation</keyword>
<comment type="subcellular location">
    <subcellularLocation>
        <location evidence="1">Cytoplasm</location>
    </subcellularLocation>
</comment>
<protein>
    <submittedName>
        <fullName evidence="8">Tudor domain containing 7 a</fullName>
    </submittedName>
</protein>
<dbReference type="Pfam" id="PF00567">
    <property type="entry name" value="TUDOR"/>
    <property type="match status" value="2"/>
</dbReference>
<dbReference type="InterPro" id="IPR002999">
    <property type="entry name" value="Tudor"/>
</dbReference>
<dbReference type="SUPFAM" id="SSF63748">
    <property type="entry name" value="Tudor/PWWP/MBT"/>
    <property type="match status" value="2"/>
</dbReference>
<dbReference type="PROSITE" id="PS51644">
    <property type="entry name" value="HTH_OST"/>
    <property type="match status" value="2"/>
</dbReference>
<evidence type="ECO:0000313" key="8">
    <source>
        <dbReference type="Ensembl" id="ENSSORP00005030604.1"/>
    </source>
</evidence>
<evidence type="ECO:0000256" key="1">
    <source>
        <dbReference type="ARBA" id="ARBA00004496"/>
    </source>
</evidence>
<dbReference type="PANTHER" id="PTHR22948:SF14">
    <property type="entry name" value="TUDOR DOMAIN-CONTAINING PROTEIN 7"/>
    <property type="match status" value="1"/>
</dbReference>
<proteinExistence type="predicted"/>
<evidence type="ECO:0000259" key="7">
    <source>
        <dbReference type="PROSITE" id="PS51644"/>
    </source>
</evidence>
<dbReference type="GO" id="GO:0007283">
    <property type="term" value="P:spermatogenesis"/>
    <property type="evidence" value="ECO:0007669"/>
    <property type="project" value="UniProtKB-KW"/>
</dbReference>
<evidence type="ECO:0000256" key="3">
    <source>
        <dbReference type="ARBA" id="ARBA00022737"/>
    </source>
</evidence>
<dbReference type="Gene3D" id="2.30.30.140">
    <property type="match status" value="2"/>
</dbReference>
<organism evidence="8 9">
    <name type="scientific">Sphaeramia orbicularis</name>
    <name type="common">orbiculate cardinalfish</name>
    <dbReference type="NCBI Taxonomy" id="375764"/>
    <lineage>
        <taxon>Eukaryota</taxon>
        <taxon>Metazoa</taxon>
        <taxon>Chordata</taxon>
        <taxon>Craniata</taxon>
        <taxon>Vertebrata</taxon>
        <taxon>Euteleostomi</taxon>
        <taxon>Actinopterygii</taxon>
        <taxon>Neopterygii</taxon>
        <taxon>Teleostei</taxon>
        <taxon>Neoteleostei</taxon>
        <taxon>Acanthomorphata</taxon>
        <taxon>Gobiaria</taxon>
        <taxon>Kurtiformes</taxon>
        <taxon>Apogonoidei</taxon>
        <taxon>Apogonidae</taxon>
        <taxon>Apogoninae</taxon>
        <taxon>Sphaeramia</taxon>
    </lineage>
</organism>
<dbReference type="AlphaFoldDB" id="A0A673AMX0"/>